<comment type="caution">
    <text evidence="1">The sequence shown here is derived from an EMBL/GenBank/DDBJ whole genome shotgun (WGS) entry which is preliminary data.</text>
</comment>
<accession>A0A0F9VFC1</accession>
<evidence type="ECO:0000313" key="1">
    <source>
        <dbReference type="EMBL" id="KKN98482.1"/>
    </source>
</evidence>
<sequence length="172" mass="20170">MKTQQEIVDRINKIKEDSFLGFELDVLLPYLDWDNAKAFLKEDASEQNWKDYPLPLDGVEAEAKTYMEDYGKRKAKNHRSLSASRTIEKMTEWMWLLGKDDLVYKIKNKEISYQNYGAPILKAICEKMGWDFPTKGKLWRMSQGLKCTTDEVRKKQMIEFKCTMEDLECGCG</sequence>
<reference evidence="1" key="1">
    <citation type="journal article" date="2015" name="Nature">
        <title>Complex archaea that bridge the gap between prokaryotes and eukaryotes.</title>
        <authorList>
            <person name="Spang A."/>
            <person name="Saw J.H."/>
            <person name="Jorgensen S.L."/>
            <person name="Zaremba-Niedzwiedzka K."/>
            <person name="Martijn J."/>
            <person name="Lind A.E."/>
            <person name="van Eijk R."/>
            <person name="Schleper C."/>
            <person name="Guy L."/>
            <person name="Ettema T.J."/>
        </authorList>
    </citation>
    <scope>NUCLEOTIDE SEQUENCE</scope>
</reference>
<dbReference type="EMBL" id="LAZR01000051">
    <property type="protein sequence ID" value="KKN98482.1"/>
    <property type="molecule type" value="Genomic_DNA"/>
</dbReference>
<protein>
    <submittedName>
        <fullName evidence="1">Uncharacterized protein</fullName>
    </submittedName>
</protein>
<dbReference type="AlphaFoldDB" id="A0A0F9VFC1"/>
<organism evidence="1">
    <name type="scientific">marine sediment metagenome</name>
    <dbReference type="NCBI Taxonomy" id="412755"/>
    <lineage>
        <taxon>unclassified sequences</taxon>
        <taxon>metagenomes</taxon>
        <taxon>ecological metagenomes</taxon>
    </lineage>
</organism>
<name>A0A0F9VFC1_9ZZZZ</name>
<proteinExistence type="predicted"/>
<gene>
    <name evidence="1" type="ORF">LCGC14_0145930</name>
</gene>